<reference evidence="2" key="1">
    <citation type="journal article" date="2019" name="Int. J. Syst. Evol. Microbiol.">
        <title>The Global Catalogue of Microorganisms (GCM) 10K type strain sequencing project: providing services to taxonomists for standard genome sequencing and annotation.</title>
        <authorList>
            <consortium name="The Broad Institute Genomics Platform"/>
            <consortium name="The Broad Institute Genome Sequencing Center for Infectious Disease"/>
            <person name="Wu L."/>
            <person name="Ma J."/>
        </authorList>
    </citation>
    <scope>NUCLEOTIDE SEQUENCE [LARGE SCALE GENOMIC DNA]</scope>
    <source>
        <strain evidence="2">CCTCC AB 2017081</strain>
    </source>
</reference>
<evidence type="ECO:0000313" key="2">
    <source>
        <dbReference type="Proteomes" id="UP001595803"/>
    </source>
</evidence>
<accession>A0ABV7ZBY1</accession>
<dbReference type="EMBL" id="JBHRZG010000013">
    <property type="protein sequence ID" value="MFC3833710.1"/>
    <property type="molecule type" value="Genomic_DNA"/>
</dbReference>
<proteinExistence type="predicted"/>
<sequence>MDEPAAVARRRGRRERQPTCSALTILGPQTGRRSGLWVTARDLRMGDAAGPAAHLWRGDEPVLPNIGTMRLSRQWACKFRRRLICLFREFEGDDIPGGTSSSMALMFVRSAVD</sequence>
<evidence type="ECO:0000313" key="1">
    <source>
        <dbReference type="EMBL" id="MFC3833710.1"/>
    </source>
</evidence>
<comment type="caution">
    <text evidence="1">The sequence shown here is derived from an EMBL/GenBank/DDBJ whole genome shotgun (WGS) entry which is preliminary data.</text>
</comment>
<keyword evidence="2" id="KW-1185">Reference proteome</keyword>
<name>A0ABV7ZBY1_9DEIO</name>
<protein>
    <submittedName>
        <fullName evidence="1">Uncharacterized protein</fullName>
    </submittedName>
</protein>
<organism evidence="1 2">
    <name type="scientific">Deinococcus rufus</name>
    <dbReference type="NCBI Taxonomy" id="2136097"/>
    <lineage>
        <taxon>Bacteria</taxon>
        <taxon>Thermotogati</taxon>
        <taxon>Deinococcota</taxon>
        <taxon>Deinococci</taxon>
        <taxon>Deinococcales</taxon>
        <taxon>Deinococcaceae</taxon>
        <taxon>Deinococcus</taxon>
    </lineage>
</organism>
<dbReference type="Proteomes" id="UP001595803">
    <property type="component" value="Unassembled WGS sequence"/>
</dbReference>
<gene>
    <name evidence="1" type="ORF">ACFOSB_12660</name>
</gene>
<dbReference type="RefSeq" id="WP_322473601.1">
    <property type="nucleotide sequence ID" value="NZ_JBHRZG010000013.1"/>
</dbReference>